<keyword evidence="3" id="KW-1185">Reference proteome</keyword>
<gene>
    <name evidence="2" type="ORF">SAMN05444484_102717</name>
</gene>
<evidence type="ECO:0000313" key="2">
    <source>
        <dbReference type="EMBL" id="SHL82784.1"/>
    </source>
</evidence>
<accession>A0A1M7DTF4</accession>
<reference evidence="3" key="1">
    <citation type="submission" date="2016-11" db="EMBL/GenBank/DDBJ databases">
        <authorList>
            <person name="Varghese N."/>
            <person name="Submissions S."/>
        </authorList>
    </citation>
    <scope>NUCLEOTIDE SEQUENCE [LARGE SCALE GENOMIC DNA]</scope>
    <source>
        <strain evidence="3">DSM 24724</strain>
    </source>
</reference>
<feature type="transmembrane region" description="Helical" evidence="1">
    <location>
        <begin position="83"/>
        <end position="102"/>
    </location>
</feature>
<keyword evidence="1" id="KW-0812">Transmembrane</keyword>
<feature type="transmembrane region" description="Helical" evidence="1">
    <location>
        <begin position="55"/>
        <end position="76"/>
    </location>
</feature>
<dbReference type="AlphaFoldDB" id="A0A1M7DTF4"/>
<organism evidence="2 3">
    <name type="scientific">Flavobacterium chilense</name>
    <dbReference type="NCBI Taxonomy" id="946677"/>
    <lineage>
        <taxon>Bacteria</taxon>
        <taxon>Pseudomonadati</taxon>
        <taxon>Bacteroidota</taxon>
        <taxon>Flavobacteriia</taxon>
        <taxon>Flavobacteriales</taxon>
        <taxon>Flavobacteriaceae</taxon>
        <taxon>Flavobacterium</taxon>
    </lineage>
</organism>
<dbReference type="EMBL" id="FRBT01000002">
    <property type="protein sequence ID" value="SHL82784.1"/>
    <property type="molecule type" value="Genomic_DNA"/>
</dbReference>
<sequence>MKQTFKNKAIQLLKKSFLLGLLIFAVTIFEIYWSMGTLSEKMSSGCLDCLFFEDAFFISLLTTIFLTIVFILVSFIKNIYIKVVLELIFLISVWFFWNYNIFVDRESSWSTYAFDEELYYTFSFSIFPILVLSVSTVFFTNYISKKYKHKYSVLE</sequence>
<dbReference type="STRING" id="946677.SAMN05444484_102717"/>
<evidence type="ECO:0000313" key="3">
    <source>
        <dbReference type="Proteomes" id="UP000184028"/>
    </source>
</evidence>
<keyword evidence="1" id="KW-1133">Transmembrane helix</keyword>
<proteinExistence type="predicted"/>
<protein>
    <submittedName>
        <fullName evidence="2">Uncharacterized protein</fullName>
    </submittedName>
</protein>
<name>A0A1M7DTF4_9FLAO</name>
<evidence type="ECO:0000256" key="1">
    <source>
        <dbReference type="SAM" id="Phobius"/>
    </source>
</evidence>
<dbReference type="Proteomes" id="UP000184028">
    <property type="component" value="Unassembled WGS sequence"/>
</dbReference>
<keyword evidence="1" id="KW-0472">Membrane</keyword>
<feature type="transmembrane region" description="Helical" evidence="1">
    <location>
        <begin position="12"/>
        <end position="35"/>
    </location>
</feature>
<feature type="transmembrane region" description="Helical" evidence="1">
    <location>
        <begin position="122"/>
        <end position="143"/>
    </location>
</feature>
<dbReference type="OrthoDB" id="1262437at2"/>
<dbReference type="RefSeq" id="WP_068842147.1">
    <property type="nucleotide sequence ID" value="NZ_FRBT01000002.1"/>
</dbReference>